<dbReference type="GO" id="GO:0003723">
    <property type="term" value="F:RNA binding"/>
    <property type="evidence" value="ECO:0007669"/>
    <property type="project" value="TreeGrafter"/>
</dbReference>
<feature type="compositionally biased region" description="Polar residues" evidence="10">
    <location>
        <begin position="35"/>
        <end position="56"/>
    </location>
</feature>
<dbReference type="GO" id="GO:0071035">
    <property type="term" value="P:nuclear polyadenylation-dependent rRNA catabolic process"/>
    <property type="evidence" value="ECO:0007669"/>
    <property type="project" value="TreeGrafter"/>
</dbReference>
<evidence type="ECO:0000256" key="3">
    <source>
        <dbReference type="ARBA" id="ARBA00022737"/>
    </source>
</evidence>
<dbReference type="GO" id="GO:0071031">
    <property type="term" value="P:nuclear mRNA surveillance of mRNA 3'-end processing"/>
    <property type="evidence" value="ECO:0007669"/>
    <property type="project" value="TreeGrafter"/>
</dbReference>
<evidence type="ECO:0000256" key="2">
    <source>
        <dbReference type="ARBA" id="ARBA00022723"/>
    </source>
</evidence>
<name>A0A5K3EM88_MESCO</name>
<sequence length="549" mass="61700">MDDAEFYDSDNVDEDLEAKLYSFVYFDQEEIRVPSPQTDSSKLDSSCQEPTDTNLAQDPALRTPLPTATSRDVGTPFSWSFPPGIEKGVTSLSSVADAIYLTLTGELPPSVRELHVMKSGRTPRNNKPIASTKQLLSFDDDINVTPNRSQETGNNAHLSDTSSMVSSSKSEENVSFTVSSNSESDDSDHLDSSEVDVPDIILGVSDPSKGDFIANGDSASVIADMLRNTSSEPENWYLDVGDRIPLSVRNRRYCDNYQNDSCRICFAKGHLAFECWRKGPVCFLCGRDGHLGYKCPNKYCSVCLSPGHRNSNCPQRNRMEATICKRCQQPGHTSNLCSELWRQYRATTHHGKPVILKQTSPRRKSCCNCGRQGHTSNDCRCPPFSGASLVKTSIRVYDKHNVYAQRRAVDPSRTLKKVGRRMPRHSQRHENGSSVLIAGKRSSTSELEHICFKKKPKIVKRNLTKTKRQDDTHGLSKLEVKKRRRLEKAERRVERKLFEQVLHQAGSTRKVRKASLQSLSGFDEPEYCPFNSSLKFRHSLPPKLCGQTR</sequence>
<feature type="region of interest" description="Disordered" evidence="10">
    <location>
        <begin position="32"/>
        <end position="76"/>
    </location>
</feature>
<dbReference type="WBParaSite" id="MCU_001554-RA">
    <property type="protein sequence ID" value="MCU_001554-RA"/>
    <property type="gene ID" value="MCU_001554"/>
</dbReference>
<dbReference type="InterPro" id="IPR001878">
    <property type="entry name" value="Znf_CCHC"/>
</dbReference>
<dbReference type="PROSITE" id="PS50158">
    <property type="entry name" value="ZF_CCHC"/>
    <property type="match status" value="2"/>
</dbReference>
<feature type="compositionally biased region" description="Polar residues" evidence="10">
    <location>
        <begin position="144"/>
        <end position="158"/>
    </location>
</feature>
<evidence type="ECO:0000256" key="7">
    <source>
        <dbReference type="ARBA" id="ARBA00041190"/>
    </source>
</evidence>
<dbReference type="AlphaFoldDB" id="A0A5K3EM88"/>
<comment type="subcellular location">
    <subcellularLocation>
        <location evidence="1">Nucleus</location>
    </subcellularLocation>
</comment>
<keyword evidence="4 9" id="KW-0863">Zinc-finger</keyword>
<proteinExistence type="predicted"/>
<dbReference type="GO" id="GO:0071039">
    <property type="term" value="P:nuclear polyadenylation-dependent CUT catabolic process"/>
    <property type="evidence" value="ECO:0007669"/>
    <property type="project" value="TreeGrafter"/>
</dbReference>
<keyword evidence="2" id="KW-0479">Metal-binding</keyword>
<organism evidence="12">
    <name type="scientific">Mesocestoides corti</name>
    <name type="common">Flatworm</name>
    <dbReference type="NCBI Taxonomy" id="53468"/>
    <lineage>
        <taxon>Eukaryota</taxon>
        <taxon>Metazoa</taxon>
        <taxon>Spiralia</taxon>
        <taxon>Lophotrochozoa</taxon>
        <taxon>Platyhelminthes</taxon>
        <taxon>Cestoda</taxon>
        <taxon>Eucestoda</taxon>
        <taxon>Cyclophyllidea</taxon>
        <taxon>Mesocestoididae</taxon>
        <taxon>Mesocestoides</taxon>
    </lineage>
</organism>
<dbReference type="InterPro" id="IPR036875">
    <property type="entry name" value="Znf_CCHC_sf"/>
</dbReference>
<evidence type="ECO:0000256" key="9">
    <source>
        <dbReference type="PROSITE-ProRule" id="PRU00047"/>
    </source>
</evidence>
<accession>A0A5K3EM88</accession>
<evidence type="ECO:0000256" key="4">
    <source>
        <dbReference type="ARBA" id="ARBA00022771"/>
    </source>
</evidence>
<feature type="compositionally biased region" description="Polar residues" evidence="10">
    <location>
        <begin position="122"/>
        <end position="135"/>
    </location>
</feature>
<dbReference type="SMART" id="SM00343">
    <property type="entry name" value="ZnF_C2HC"/>
    <property type="match status" value="5"/>
</dbReference>
<evidence type="ECO:0000313" key="12">
    <source>
        <dbReference type="WBParaSite" id="MCU_001554-RA"/>
    </source>
</evidence>
<evidence type="ECO:0000256" key="8">
    <source>
        <dbReference type="ARBA" id="ARBA00043023"/>
    </source>
</evidence>
<feature type="domain" description="CCHC-type" evidence="11">
    <location>
        <begin position="366"/>
        <end position="380"/>
    </location>
</feature>
<evidence type="ECO:0000256" key="1">
    <source>
        <dbReference type="ARBA" id="ARBA00004123"/>
    </source>
</evidence>
<evidence type="ECO:0000256" key="5">
    <source>
        <dbReference type="ARBA" id="ARBA00022833"/>
    </source>
</evidence>
<dbReference type="PANTHER" id="PTHR46543">
    <property type="entry name" value="ZINC FINGER CCHC DOMAIN-CONTAINING PROTEIN 7"/>
    <property type="match status" value="1"/>
</dbReference>
<keyword evidence="5" id="KW-0862">Zinc</keyword>
<dbReference type="GO" id="GO:0071038">
    <property type="term" value="P:TRAMP-dependent tRNA surveillance pathway"/>
    <property type="evidence" value="ECO:0007669"/>
    <property type="project" value="TreeGrafter"/>
</dbReference>
<keyword evidence="3" id="KW-0677">Repeat</keyword>
<evidence type="ECO:0000259" key="11">
    <source>
        <dbReference type="PROSITE" id="PS50158"/>
    </source>
</evidence>
<keyword evidence="6" id="KW-0539">Nucleus</keyword>
<evidence type="ECO:0000256" key="6">
    <source>
        <dbReference type="ARBA" id="ARBA00023242"/>
    </source>
</evidence>
<evidence type="ECO:0000256" key="10">
    <source>
        <dbReference type="SAM" id="MobiDB-lite"/>
    </source>
</evidence>
<dbReference type="GO" id="GO:0071037">
    <property type="term" value="P:nuclear polyadenylation-dependent snRNA catabolic process"/>
    <property type="evidence" value="ECO:0007669"/>
    <property type="project" value="TreeGrafter"/>
</dbReference>
<protein>
    <recommendedName>
        <fullName evidence="7">Zinc finger CCHC domain-containing protein 7</fullName>
    </recommendedName>
    <alternativeName>
        <fullName evidence="8">TRAMP-like complex RNA-binding factor ZCCHC7</fullName>
    </alternativeName>
</protein>
<dbReference type="GO" id="GO:0071036">
    <property type="term" value="P:nuclear polyadenylation-dependent snoRNA catabolic process"/>
    <property type="evidence" value="ECO:0007669"/>
    <property type="project" value="TreeGrafter"/>
</dbReference>
<dbReference type="PANTHER" id="PTHR46543:SF1">
    <property type="entry name" value="ZINC FINGER CCHC DOMAIN-CONTAINING PROTEIN 7"/>
    <property type="match status" value="1"/>
</dbReference>
<feature type="compositionally biased region" description="Low complexity" evidence="10">
    <location>
        <begin position="159"/>
        <end position="182"/>
    </location>
</feature>
<feature type="region of interest" description="Disordered" evidence="10">
    <location>
        <begin position="118"/>
        <end position="193"/>
    </location>
</feature>
<dbReference type="GO" id="GO:0031499">
    <property type="term" value="C:TRAMP complex"/>
    <property type="evidence" value="ECO:0007669"/>
    <property type="project" value="TreeGrafter"/>
</dbReference>
<dbReference type="Gene3D" id="4.10.60.10">
    <property type="entry name" value="Zinc finger, CCHC-type"/>
    <property type="match status" value="2"/>
</dbReference>
<dbReference type="InterPro" id="IPR051644">
    <property type="entry name" value="TRAMP_AT-DNA-binding"/>
</dbReference>
<feature type="domain" description="CCHC-type" evidence="11">
    <location>
        <begin position="282"/>
        <end position="297"/>
    </location>
</feature>
<reference evidence="12" key="1">
    <citation type="submission" date="2019-11" db="UniProtKB">
        <authorList>
            <consortium name="WormBaseParasite"/>
        </authorList>
    </citation>
    <scope>IDENTIFICATION</scope>
</reference>
<dbReference type="GO" id="GO:0008270">
    <property type="term" value="F:zinc ion binding"/>
    <property type="evidence" value="ECO:0007669"/>
    <property type="project" value="UniProtKB-KW"/>
</dbReference>
<dbReference type="SUPFAM" id="SSF57756">
    <property type="entry name" value="Retrovirus zinc finger-like domains"/>
    <property type="match status" value="1"/>
</dbReference>